<reference evidence="2" key="1">
    <citation type="submission" date="2022-12" db="EMBL/GenBank/DDBJ databases">
        <authorList>
            <person name="Petersen C."/>
        </authorList>
    </citation>
    <scope>NUCLEOTIDE SEQUENCE</scope>
    <source>
        <strain evidence="2">IBT 29495</strain>
    </source>
</reference>
<protein>
    <submittedName>
        <fullName evidence="2">Uncharacterized protein</fullName>
    </submittedName>
</protein>
<accession>A0A9W9XZC4</accession>
<evidence type="ECO:0000313" key="2">
    <source>
        <dbReference type="EMBL" id="KAJ5512936.1"/>
    </source>
</evidence>
<dbReference type="AlphaFoldDB" id="A0A9W9XZC4"/>
<keyword evidence="3" id="KW-1185">Reference proteome</keyword>
<organism evidence="2 3">
    <name type="scientific">Penicillium fimorum</name>
    <dbReference type="NCBI Taxonomy" id="1882269"/>
    <lineage>
        <taxon>Eukaryota</taxon>
        <taxon>Fungi</taxon>
        <taxon>Dikarya</taxon>
        <taxon>Ascomycota</taxon>
        <taxon>Pezizomycotina</taxon>
        <taxon>Eurotiomycetes</taxon>
        <taxon>Eurotiomycetidae</taxon>
        <taxon>Eurotiales</taxon>
        <taxon>Aspergillaceae</taxon>
        <taxon>Penicillium</taxon>
    </lineage>
</organism>
<proteinExistence type="predicted"/>
<evidence type="ECO:0000313" key="3">
    <source>
        <dbReference type="Proteomes" id="UP001149954"/>
    </source>
</evidence>
<gene>
    <name evidence="2" type="ORF">N7463_002488</name>
</gene>
<sequence length="125" mass="13734">MTWPVESTPSGVTTANFDTREFLKYSVRNQRSVGLGYGGRKDGVGPRHQNCGQEKDSRAPVVKRWKATTEAVLSVLNLWVSLADNILDAKEGTKNEILIVNAFLESTVSFGGTWGGSVVAWNYEL</sequence>
<comment type="caution">
    <text evidence="2">The sequence shown here is derived from an EMBL/GenBank/DDBJ whole genome shotgun (WGS) entry which is preliminary data.</text>
</comment>
<name>A0A9W9XZC4_9EURO</name>
<feature type="region of interest" description="Disordered" evidence="1">
    <location>
        <begin position="36"/>
        <end position="57"/>
    </location>
</feature>
<evidence type="ECO:0000256" key="1">
    <source>
        <dbReference type="SAM" id="MobiDB-lite"/>
    </source>
</evidence>
<reference evidence="2" key="2">
    <citation type="journal article" date="2023" name="IMA Fungus">
        <title>Comparative genomic study of the Penicillium genus elucidates a diverse pangenome and 15 lateral gene transfer events.</title>
        <authorList>
            <person name="Petersen C."/>
            <person name="Sorensen T."/>
            <person name="Nielsen M.R."/>
            <person name="Sondergaard T.E."/>
            <person name="Sorensen J.L."/>
            <person name="Fitzpatrick D.A."/>
            <person name="Frisvad J.C."/>
            <person name="Nielsen K.L."/>
        </authorList>
    </citation>
    <scope>NUCLEOTIDE SEQUENCE</scope>
    <source>
        <strain evidence="2">IBT 29495</strain>
    </source>
</reference>
<dbReference type="OrthoDB" id="3235083at2759"/>
<dbReference type="Proteomes" id="UP001149954">
    <property type="component" value="Unassembled WGS sequence"/>
</dbReference>
<dbReference type="EMBL" id="JAPWDS010000002">
    <property type="protein sequence ID" value="KAJ5512936.1"/>
    <property type="molecule type" value="Genomic_DNA"/>
</dbReference>